<dbReference type="AlphaFoldDB" id="A0A7W7I173"/>
<keyword evidence="1" id="KW-0812">Transmembrane</keyword>
<name>A0A7W7I173_9ACTN</name>
<gene>
    <name evidence="2" type="ORF">BJ971_005149</name>
</gene>
<feature type="transmembrane region" description="Helical" evidence="1">
    <location>
        <begin position="285"/>
        <end position="309"/>
    </location>
</feature>
<reference evidence="2 3" key="1">
    <citation type="submission" date="2020-08" db="EMBL/GenBank/DDBJ databases">
        <title>Sequencing the genomes of 1000 actinobacteria strains.</title>
        <authorList>
            <person name="Klenk H.-P."/>
        </authorList>
    </citation>
    <scope>NUCLEOTIDE SEQUENCE [LARGE SCALE GENOMIC DNA]</scope>
    <source>
        <strain evidence="2 3">DSM 43149</strain>
    </source>
</reference>
<feature type="transmembrane region" description="Helical" evidence="1">
    <location>
        <begin position="188"/>
        <end position="204"/>
    </location>
</feature>
<feature type="transmembrane region" description="Helical" evidence="1">
    <location>
        <begin position="315"/>
        <end position="339"/>
    </location>
</feature>
<protein>
    <submittedName>
        <fullName evidence="2">Uncharacterized protein</fullName>
    </submittedName>
</protein>
<keyword evidence="1" id="KW-1133">Transmembrane helix</keyword>
<feature type="transmembrane region" description="Helical" evidence="1">
    <location>
        <begin position="216"/>
        <end position="236"/>
    </location>
</feature>
<feature type="transmembrane region" description="Helical" evidence="1">
    <location>
        <begin position="88"/>
        <end position="109"/>
    </location>
</feature>
<dbReference type="Proteomes" id="UP000578112">
    <property type="component" value="Unassembled WGS sequence"/>
</dbReference>
<sequence length="363" mass="38580">MSSLLEDRYRLVLRMLPSDYRQAWEEDMVASFMQAAYAAAPDDAEGVEIGRPSFAETASVAALALRVRLGGTGAAPRPFVWGEAVRRVALVGLLAHAIGALVGVVYSIWTFNQLDGVIPLTGGTPLFGSLWAALWSLTAVLWLPPYLSAVHGHHRAARILAVIAFIPVMIKSVIGMTDGPGAVTPTQVYWLLFAALPLFAMAAFGPDAPRVRARPWLIALPVGVVAVMAATAIVLAVQPHVDEERLLPLLILADRPSLWCAGLTGAAVVHLSIEHRRPRRMPVWPLALALLVPPVLILRVITLVHGLLFAGTADIALTVTIGAVQCAALIVTGAMLALVAARRLRDLRAAAEPAPGQTAPTVI</sequence>
<keyword evidence="1" id="KW-0472">Membrane</keyword>
<evidence type="ECO:0000313" key="2">
    <source>
        <dbReference type="EMBL" id="MBB4764593.1"/>
    </source>
</evidence>
<feature type="transmembrane region" description="Helical" evidence="1">
    <location>
        <begin position="129"/>
        <end position="147"/>
    </location>
</feature>
<dbReference type="RefSeq" id="WP_184995766.1">
    <property type="nucleotide sequence ID" value="NZ_BOMK01000003.1"/>
</dbReference>
<feature type="transmembrane region" description="Helical" evidence="1">
    <location>
        <begin position="256"/>
        <end position="273"/>
    </location>
</feature>
<organism evidence="2 3">
    <name type="scientific">Actinoplanes digitatis</name>
    <dbReference type="NCBI Taxonomy" id="1868"/>
    <lineage>
        <taxon>Bacteria</taxon>
        <taxon>Bacillati</taxon>
        <taxon>Actinomycetota</taxon>
        <taxon>Actinomycetes</taxon>
        <taxon>Micromonosporales</taxon>
        <taxon>Micromonosporaceae</taxon>
        <taxon>Actinoplanes</taxon>
    </lineage>
</organism>
<accession>A0A7W7I173</accession>
<keyword evidence="3" id="KW-1185">Reference proteome</keyword>
<proteinExistence type="predicted"/>
<comment type="caution">
    <text evidence="2">The sequence shown here is derived from an EMBL/GenBank/DDBJ whole genome shotgun (WGS) entry which is preliminary data.</text>
</comment>
<dbReference type="EMBL" id="JACHNH010000001">
    <property type="protein sequence ID" value="MBB4764593.1"/>
    <property type="molecule type" value="Genomic_DNA"/>
</dbReference>
<evidence type="ECO:0000313" key="3">
    <source>
        <dbReference type="Proteomes" id="UP000578112"/>
    </source>
</evidence>
<feature type="transmembrane region" description="Helical" evidence="1">
    <location>
        <begin position="159"/>
        <end position="176"/>
    </location>
</feature>
<evidence type="ECO:0000256" key="1">
    <source>
        <dbReference type="SAM" id="Phobius"/>
    </source>
</evidence>